<accession>A0A7L5BWD1</accession>
<evidence type="ECO:0000256" key="1">
    <source>
        <dbReference type="SAM" id="Phobius"/>
    </source>
</evidence>
<protein>
    <recommendedName>
        <fullName evidence="4">Adenylate cyclase</fullName>
    </recommendedName>
</protein>
<sequence length="598" mass="64965">MCSSAMQAEPFPSESEGASKDEVRAVLAQLLASKDFPATTKRRAMLRFVVEETLVGRARELKGFTIATAVYGRDHTFDPRTDPVVRLEARRLRHDLSSYYVGAGAGDLVRISIPKGAYVPVFERRAGAPLDEPEPETTMPEAAEEEVEAHVALRPRRTWPRLALVAAGVVAMVAAVGSLFLDRGAVDASSATGRGDLPAVAIGSIVAVSDNDRDHYLAFGISNQLANDLSRFSGIRVFFPTASRDLRDPGWDAEHAIRRPDISHVVTGTLRSDKENTEIAVQLTDTRSGEIIWSDSYRSSVDLFQNLGRQDNISARIASSLGEPYGAIMGVAESRMDEGVSVDVSSHECILSGYYYKRSFSPALYQPLYDCVQAALRNDPDYADAWAMRAWLRLDALRFGHIRSPDPDITLETAVEAGMKAIALEPENILGLNALSAINHYRGDFEEGERFARLALHSNPNNPYTLVQLGWRLAVRGDFAAGVPLIERAVALSLNPPGWYFHLLAIDRLMKGDGEAMRSIATSAVRDGSAFSQSLLAMACGLLEDRECAKRALAAMNEISPGLDPVGYAGSHQAADEILAAMTDALESAGWTSPGSVR</sequence>
<evidence type="ECO:0008006" key="4">
    <source>
        <dbReference type="Google" id="ProtNLM"/>
    </source>
</evidence>
<reference evidence="2 3" key="1">
    <citation type="submission" date="2020-02" db="EMBL/GenBank/DDBJ databases">
        <title>complete genome sequence of Rhodobacteraceae bacterium.</title>
        <authorList>
            <person name="Park J."/>
            <person name="Kim Y.-S."/>
            <person name="Kim K.-H."/>
        </authorList>
    </citation>
    <scope>NUCLEOTIDE SEQUENCE [LARGE SCALE GENOMIC DNA]</scope>
    <source>
        <strain evidence="2 3">RR4-56</strain>
    </source>
</reference>
<dbReference type="EMBL" id="CP049056">
    <property type="protein sequence ID" value="QIE55148.1"/>
    <property type="molecule type" value="Genomic_DNA"/>
</dbReference>
<dbReference type="InterPro" id="IPR011990">
    <property type="entry name" value="TPR-like_helical_dom_sf"/>
</dbReference>
<proteinExistence type="predicted"/>
<evidence type="ECO:0000313" key="3">
    <source>
        <dbReference type="Proteomes" id="UP000503336"/>
    </source>
</evidence>
<name>A0A7L5BWD1_9RHOB</name>
<evidence type="ECO:0000313" key="2">
    <source>
        <dbReference type="EMBL" id="QIE55148.1"/>
    </source>
</evidence>
<dbReference type="Gene3D" id="1.25.40.10">
    <property type="entry name" value="Tetratricopeptide repeat domain"/>
    <property type="match status" value="1"/>
</dbReference>
<dbReference type="SUPFAM" id="SSF48452">
    <property type="entry name" value="TPR-like"/>
    <property type="match status" value="1"/>
</dbReference>
<dbReference type="KEGG" id="hdh:G5B40_06600"/>
<feature type="transmembrane region" description="Helical" evidence="1">
    <location>
        <begin position="162"/>
        <end position="181"/>
    </location>
</feature>
<organism evidence="2 3">
    <name type="scientific">Pikeienuella piscinae</name>
    <dbReference type="NCBI Taxonomy" id="2748098"/>
    <lineage>
        <taxon>Bacteria</taxon>
        <taxon>Pseudomonadati</taxon>
        <taxon>Pseudomonadota</taxon>
        <taxon>Alphaproteobacteria</taxon>
        <taxon>Rhodobacterales</taxon>
        <taxon>Paracoccaceae</taxon>
        <taxon>Pikeienuella</taxon>
    </lineage>
</organism>
<keyword evidence="1" id="KW-1133">Transmembrane helix</keyword>
<gene>
    <name evidence="2" type="ORF">G5B40_06600</name>
</gene>
<dbReference type="Proteomes" id="UP000503336">
    <property type="component" value="Chromosome"/>
</dbReference>
<keyword evidence="1" id="KW-0472">Membrane</keyword>
<keyword evidence="1" id="KW-0812">Transmembrane</keyword>
<dbReference type="AlphaFoldDB" id="A0A7L5BWD1"/>
<keyword evidence="3" id="KW-1185">Reference proteome</keyword>